<feature type="binding site" evidence="5">
    <location>
        <position position="358"/>
    </location>
    <ligand>
        <name>substrate</name>
    </ligand>
</feature>
<comment type="catalytic activity">
    <reaction evidence="5 8">
        <text>meso-2,6-diaminopimelate + H(+) = L-lysine + CO2</text>
        <dbReference type="Rhea" id="RHEA:15101"/>
        <dbReference type="ChEBI" id="CHEBI:15378"/>
        <dbReference type="ChEBI" id="CHEBI:16526"/>
        <dbReference type="ChEBI" id="CHEBI:32551"/>
        <dbReference type="ChEBI" id="CHEBI:57791"/>
        <dbReference type="EC" id="4.1.1.20"/>
    </reaction>
</comment>
<feature type="binding site" evidence="5">
    <location>
        <position position="289"/>
    </location>
    <ligand>
        <name>substrate</name>
    </ligand>
</feature>
<gene>
    <name evidence="5" type="primary">lysA</name>
    <name evidence="10" type="ORF">SAMN03080614_10336</name>
</gene>
<dbReference type="FunFam" id="3.20.20.10:FF:000003">
    <property type="entry name" value="Diaminopimelate decarboxylase"/>
    <property type="match status" value="1"/>
</dbReference>
<evidence type="ECO:0000313" key="10">
    <source>
        <dbReference type="EMBL" id="SET02547.1"/>
    </source>
</evidence>
<dbReference type="HAMAP" id="MF_02120">
    <property type="entry name" value="LysA"/>
    <property type="match status" value="1"/>
</dbReference>
<dbReference type="InterPro" id="IPR029066">
    <property type="entry name" value="PLP-binding_barrel"/>
</dbReference>
<feature type="binding site" evidence="5">
    <location>
        <position position="326"/>
    </location>
    <ligand>
        <name>substrate</name>
    </ligand>
</feature>
<comment type="similarity">
    <text evidence="5">Belongs to the Orn/Lys/Arg decarboxylase class-II family. LysA subfamily.</text>
</comment>
<dbReference type="InterPro" id="IPR009006">
    <property type="entry name" value="Ala_racemase/Decarboxylase_C"/>
</dbReference>
<keyword evidence="2 5" id="KW-0210">Decarboxylase</keyword>
<sequence length="433" mass="48600">MYLQKQLDRHYIFDNLDTVELAKEFGTPLYVISENLIKYKCSQIQNDFLNKYPNTKAAYASKAFLTLAMCKIIEREGLGLDVVSGGELFTAISAHFPMEKVMFHGNNKSFEELELAINNNVGRIIVDNLYELEILQNIAKEQNKKVKILFRINPGVPGKTHKYISTGQIDSKFGICIEEESLNFALKKTIDSPNLELMGFHFHIGSQLFDNKSYLAALNIVTGLMKNLKDKMGFITKELNIGGGFGISYSTREKTKPISFFIDPIMKSIEDNCSKLKLERPTIIIEPGRWIIGEAGITLYTIGSIKEIPNVRTYISVDGGLPDNPRPALYGAKYEAIVANRPYANRELTATIAGKCCESGDILIWDINIPYVKPGDVLAVLNTGAYNYSMASNYNRLPKPAVVLISNGKPHVIVEREKYEDLISKDKIPNHLL</sequence>
<dbReference type="InterPro" id="IPR000183">
    <property type="entry name" value="Orn/DAP/Arg_de-COase"/>
</dbReference>
<feature type="modified residue" description="N6-(pyridoxal phosphate)lysine" evidence="5 7">
    <location>
        <position position="62"/>
    </location>
</feature>
<dbReference type="CDD" id="cd06828">
    <property type="entry name" value="PLPDE_III_DapDC"/>
    <property type="match status" value="1"/>
</dbReference>
<reference evidence="11" key="1">
    <citation type="submission" date="2016-10" db="EMBL/GenBank/DDBJ databases">
        <authorList>
            <person name="Varghese N."/>
            <person name="Submissions S."/>
        </authorList>
    </citation>
    <scope>NUCLEOTIDE SEQUENCE [LARGE SCALE GENOMIC DNA]</scope>
    <source>
        <strain evidence="11">DSM 13577</strain>
    </source>
</reference>
<proteinExistence type="inferred from homology"/>
<comment type="subunit">
    <text evidence="5">Homodimer.</text>
</comment>
<feature type="active site" description="Proton donor" evidence="7">
    <location>
        <position position="357"/>
    </location>
</feature>
<feature type="binding site" evidence="5">
    <location>
        <begin position="286"/>
        <end position="289"/>
    </location>
    <ligand>
        <name>pyridoxal 5'-phosphate</name>
        <dbReference type="ChEBI" id="CHEBI:597326"/>
    </ligand>
</feature>
<keyword evidence="4 5" id="KW-0456">Lyase</keyword>
<dbReference type="Pfam" id="PF02784">
    <property type="entry name" value="Orn_Arg_deC_N"/>
    <property type="match status" value="1"/>
</dbReference>
<dbReference type="InterPro" id="IPR002986">
    <property type="entry name" value="DAP_deCOOHase_LysA"/>
</dbReference>
<dbReference type="GO" id="GO:0008836">
    <property type="term" value="F:diaminopimelate decarboxylase activity"/>
    <property type="evidence" value="ECO:0007669"/>
    <property type="project" value="UniProtKB-UniRule"/>
</dbReference>
<dbReference type="STRING" id="1120990.SAMN03080614_10336"/>
<evidence type="ECO:0000256" key="3">
    <source>
        <dbReference type="ARBA" id="ARBA00022898"/>
    </source>
</evidence>
<feature type="binding site" evidence="5">
    <location>
        <position position="244"/>
    </location>
    <ligand>
        <name>pyridoxal 5'-phosphate</name>
        <dbReference type="ChEBI" id="CHEBI:597326"/>
    </ligand>
</feature>
<feature type="binding site" evidence="5">
    <location>
        <position position="386"/>
    </location>
    <ligand>
        <name>pyridoxal 5'-phosphate</name>
        <dbReference type="ChEBI" id="CHEBI:597326"/>
    </ligand>
</feature>
<name>A0A1I0B730_9FIRM</name>
<evidence type="ECO:0000256" key="7">
    <source>
        <dbReference type="PIRSR" id="PIRSR600183-50"/>
    </source>
</evidence>
<keyword evidence="11" id="KW-1185">Reference proteome</keyword>
<evidence type="ECO:0000259" key="9">
    <source>
        <dbReference type="Pfam" id="PF02784"/>
    </source>
</evidence>
<accession>A0A1I0B730</accession>
<dbReference type="EMBL" id="FOIF01000033">
    <property type="protein sequence ID" value="SET02547.1"/>
    <property type="molecule type" value="Genomic_DNA"/>
</dbReference>
<dbReference type="PANTHER" id="PTHR43727">
    <property type="entry name" value="DIAMINOPIMELATE DECARBOXYLASE"/>
    <property type="match status" value="1"/>
</dbReference>
<dbReference type="Gene3D" id="2.40.37.10">
    <property type="entry name" value="Lyase, Ornithine Decarboxylase, Chain A, domain 1"/>
    <property type="match status" value="1"/>
</dbReference>
<comment type="function">
    <text evidence="5">Specifically catalyzes the decarboxylation of meso-diaminopimelate (meso-DAP) to L-lysine.</text>
</comment>
<evidence type="ECO:0000256" key="8">
    <source>
        <dbReference type="RuleBase" id="RU003738"/>
    </source>
</evidence>
<dbReference type="GO" id="GO:0009089">
    <property type="term" value="P:lysine biosynthetic process via diaminopimelate"/>
    <property type="evidence" value="ECO:0007669"/>
    <property type="project" value="UniProtKB-UniRule"/>
</dbReference>
<feature type="domain" description="Orn/DAP/Arg decarboxylase 2 N-terminal" evidence="9">
    <location>
        <begin position="45"/>
        <end position="292"/>
    </location>
</feature>
<feature type="binding site" evidence="5">
    <location>
        <position position="386"/>
    </location>
    <ligand>
        <name>substrate</name>
    </ligand>
</feature>
<dbReference type="EC" id="4.1.1.20" evidence="5 6"/>
<dbReference type="SUPFAM" id="SSF50621">
    <property type="entry name" value="Alanine racemase C-terminal domain-like"/>
    <property type="match status" value="1"/>
</dbReference>
<dbReference type="PRINTS" id="PR01181">
    <property type="entry name" value="DAPDCRBXLASE"/>
</dbReference>
<dbReference type="Proteomes" id="UP000243819">
    <property type="component" value="Unassembled WGS sequence"/>
</dbReference>
<evidence type="ECO:0000256" key="2">
    <source>
        <dbReference type="ARBA" id="ARBA00022793"/>
    </source>
</evidence>
<dbReference type="AlphaFoldDB" id="A0A1I0B730"/>
<dbReference type="PRINTS" id="PR01179">
    <property type="entry name" value="ODADCRBXLASE"/>
</dbReference>
<evidence type="ECO:0000256" key="5">
    <source>
        <dbReference type="HAMAP-Rule" id="MF_02120"/>
    </source>
</evidence>
<evidence type="ECO:0000313" key="11">
    <source>
        <dbReference type="Proteomes" id="UP000243819"/>
    </source>
</evidence>
<dbReference type="OrthoDB" id="9802241at2"/>
<evidence type="ECO:0000256" key="6">
    <source>
        <dbReference type="NCBIfam" id="TIGR01048"/>
    </source>
</evidence>
<dbReference type="InterPro" id="IPR022644">
    <property type="entry name" value="De-COase2_N"/>
</dbReference>
<comment type="pathway">
    <text evidence="5 8">Amino-acid biosynthesis; L-lysine biosynthesis via DAP pathway; L-lysine from DL-2,6-diaminopimelate: step 1/1.</text>
</comment>
<dbReference type="SUPFAM" id="SSF51419">
    <property type="entry name" value="PLP-binding barrel"/>
    <property type="match status" value="1"/>
</dbReference>
<feature type="binding site" evidence="5">
    <location>
        <position position="330"/>
    </location>
    <ligand>
        <name>substrate</name>
    </ligand>
</feature>
<dbReference type="NCBIfam" id="TIGR01048">
    <property type="entry name" value="lysA"/>
    <property type="match status" value="1"/>
</dbReference>
<dbReference type="Gene3D" id="3.20.20.10">
    <property type="entry name" value="Alanine racemase"/>
    <property type="match status" value="1"/>
</dbReference>
<keyword evidence="5" id="KW-0028">Amino-acid biosynthesis</keyword>
<evidence type="ECO:0000256" key="1">
    <source>
        <dbReference type="ARBA" id="ARBA00001933"/>
    </source>
</evidence>
<keyword evidence="5 8" id="KW-0457">Lysine biosynthesis</keyword>
<keyword evidence="3 5" id="KW-0663">Pyridoxal phosphate</keyword>
<protein>
    <recommendedName>
        <fullName evidence="5 6">Diaminopimelate decarboxylase</fullName>
        <shortName evidence="5">DAP decarboxylase</shortName>
        <shortName evidence="5">DAPDC</shortName>
        <ecNumber evidence="5 6">4.1.1.20</ecNumber>
    </recommendedName>
</protein>
<evidence type="ECO:0000256" key="4">
    <source>
        <dbReference type="ARBA" id="ARBA00023239"/>
    </source>
</evidence>
<dbReference type="PANTHER" id="PTHR43727:SF2">
    <property type="entry name" value="GROUP IV DECARBOXYLASE"/>
    <property type="match status" value="1"/>
</dbReference>
<dbReference type="GO" id="GO:0030170">
    <property type="term" value="F:pyridoxal phosphate binding"/>
    <property type="evidence" value="ECO:0007669"/>
    <property type="project" value="UniProtKB-UniRule"/>
</dbReference>
<dbReference type="UniPathway" id="UPA00034">
    <property type="reaction ID" value="UER00027"/>
</dbReference>
<dbReference type="RefSeq" id="WP_091351013.1">
    <property type="nucleotide sequence ID" value="NZ_FOIF01000033.1"/>
</dbReference>
<comment type="cofactor">
    <cofactor evidence="1 5 7 8">
        <name>pyridoxal 5'-phosphate</name>
        <dbReference type="ChEBI" id="CHEBI:597326"/>
    </cofactor>
</comment>
<organism evidence="10 11">
    <name type="scientific">Anaerobranca gottschalkii DSM 13577</name>
    <dbReference type="NCBI Taxonomy" id="1120990"/>
    <lineage>
        <taxon>Bacteria</taxon>
        <taxon>Bacillati</taxon>
        <taxon>Bacillota</taxon>
        <taxon>Clostridia</taxon>
        <taxon>Eubacteriales</taxon>
        <taxon>Proteinivoracaceae</taxon>
        <taxon>Anaerobranca</taxon>
    </lineage>
</organism>